<organism evidence="1 2">
    <name type="scientific">Bauhinia variegata</name>
    <name type="common">Purple orchid tree</name>
    <name type="synonym">Phanera variegata</name>
    <dbReference type="NCBI Taxonomy" id="167791"/>
    <lineage>
        <taxon>Eukaryota</taxon>
        <taxon>Viridiplantae</taxon>
        <taxon>Streptophyta</taxon>
        <taxon>Embryophyta</taxon>
        <taxon>Tracheophyta</taxon>
        <taxon>Spermatophyta</taxon>
        <taxon>Magnoliopsida</taxon>
        <taxon>eudicotyledons</taxon>
        <taxon>Gunneridae</taxon>
        <taxon>Pentapetalae</taxon>
        <taxon>rosids</taxon>
        <taxon>fabids</taxon>
        <taxon>Fabales</taxon>
        <taxon>Fabaceae</taxon>
        <taxon>Cercidoideae</taxon>
        <taxon>Cercideae</taxon>
        <taxon>Bauhiniinae</taxon>
        <taxon>Bauhinia</taxon>
    </lineage>
</organism>
<protein>
    <submittedName>
        <fullName evidence="1">Uncharacterized protein</fullName>
    </submittedName>
</protein>
<proteinExistence type="predicted"/>
<sequence length="831" mass="94231">MERNFSSDNLHFSSSLRKSYRKQQHEPHLENDYISSSISLKNVSKFILPPLGVSSNNDQNQADPKAWIISPMDSRYRFWESLMVILVAYSAWVYPFEVAFLNSSIYTNLYIVDSFVDVFFAVDIFLTFFVAYINPTTQLLVRHSKKIATRYLSSWFVMDVASTVPYEAIGYIFTGKRRVGLVYSLLSMLRLWRLRRVKQYFTRLEKDIRFSYFWVRCARLLCVTLFSVHCAGCLYYLLADRYPHQGRTWIGAVIPNFREASLKIRYISAMYWSITTMSTVGYGDLHAINTMEMIYIIFFMLFNLGLTAYLIGNMTNLVVEGTRHTMEFRDSIEAASNFVGRNQLPSRLKEQILAYMCLRFKAENLNQNHLIEQLPKSICKSIGQFLFFPTVEKVYLFQGISKEILLSLVAKMKAEYIPPREDVIKQNEAPDDVYIVVSGEVEIIDCVTEKEKVLGTLQAKDMFGEVGALCCRPQSFTYRTKTLTQLLNLKTNALVEAMQAKKEDNVQIFKNFLQHYKQLKDLGIRGLMVESGEEEDPNMAVNLLTVASTGNASFLEELLKAGLDPDVGDSKGKTPLHIAASNGHEECIKVLLKHGCNINIRDINGNTALWDAIASKHNSVFWILYRLAALSDPQTAGDLLCLAAEKNDLTVLSELLKQGLNIDSKNHHGVTAIQIAMAESHVDMVELLVMNGANVVGVDTHDFPPSTLNEMLQKREIGHRITVHETTPSEVQSRGHGEQENSNSWERYNGPNCARVSIYRGHPIVKRENGCVKAGKLIRLPNSLEELKSIAGEKLGFDAKDAMVTDEEGAEIDSIDVIRDNDKLFIVENTS</sequence>
<name>A0ACB9KGB4_BAUVA</name>
<dbReference type="Proteomes" id="UP000828941">
    <property type="component" value="Chromosome 14"/>
</dbReference>
<reference evidence="1 2" key="1">
    <citation type="journal article" date="2022" name="DNA Res.">
        <title>Chromosomal-level genome assembly of the orchid tree Bauhinia variegata (Leguminosae; Cercidoideae) supports the allotetraploid origin hypothesis of Bauhinia.</title>
        <authorList>
            <person name="Zhong Y."/>
            <person name="Chen Y."/>
            <person name="Zheng D."/>
            <person name="Pang J."/>
            <person name="Liu Y."/>
            <person name="Luo S."/>
            <person name="Meng S."/>
            <person name="Qian L."/>
            <person name="Wei D."/>
            <person name="Dai S."/>
            <person name="Zhou R."/>
        </authorList>
    </citation>
    <scope>NUCLEOTIDE SEQUENCE [LARGE SCALE GENOMIC DNA]</scope>
    <source>
        <strain evidence="1">BV-YZ2020</strain>
    </source>
</reference>
<accession>A0ACB9KGB4</accession>
<gene>
    <name evidence="1" type="ORF">L6164_036208</name>
</gene>
<keyword evidence="2" id="KW-1185">Reference proteome</keyword>
<comment type="caution">
    <text evidence="1">The sequence shown here is derived from an EMBL/GenBank/DDBJ whole genome shotgun (WGS) entry which is preliminary data.</text>
</comment>
<evidence type="ECO:0000313" key="2">
    <source>
        <dbReference type="Proteomes" id="UP000828941"/>
    </source>
</evidence>
<dbReference type="EMBL" id="CM039439">
    <property type="protein sequence ID" value="KAI4296234.1"/>
    <property type="molecule type" value="Genomic_DNA"/>
</dbReference>
<evidence type="ECO:0000313" key="1">
    <source>
        <dbReference type="EMBL" id="KAI4296234.1"/>
    </source>
</evidence>